<evidence type="ECO:0000259" key="8">
    <source>
        <dbReference type="PROSITE" id="PS51751"/>
    </source>
</evidence>
<comment type="caution">
    <text evidence="9">The sequence shown here is derived from an EMBL/GenBank/DDBJ whole genome shotgun (WGS) entry which is preliminary data.</text>
</comment>
<evidence type="ECO:0000256" key="5">
    <source>
        <dbReference type="ARBA" id="ARBA00022989"/>
    </source>
</evidence>
<dbReference type="PIRSF" id="PIRSF031032">
    <property type="entry name" value="TMP_97_prd"/>
    <property type="match status" value="1"/>
</dbReference>
<evidence type="ECO:0000256" key="2">
    <source>
        <dbReference type="ARBA" id="ARBA00009096"/>
    </source>
</evidence>
<keyword evidence="4 7" id="KW-0256">Endoplasmic reticulum</keyword>
<feature type="transmembrane region" description="Helical" evidence="7">
    <location>
        <begin position="115"/>
        <end position="137"/>
    </location>
</feature>
<comment type="subcellular location">
    <subcellularLocation>
        <location evidence="1">Endoplasmic reticulum membrane</location>
        <topology evidence="1">Multi-pass membrane protein</topology>
    </subcellularLocation>
</comment>
<keyword evidence="3 7" id="KW-0812">Transmembrane</keyword>
<sequence length="183" mass="21275">MASKVDKATFKKSGLDTLFVGYFISHIIFTILFDVQCIFPREWFPKFAVDLLGQVILMLKDPFLAITVGYPQAAPTKVPNMVWFQGMVWVEAFLQLPFFFWYLNAYFTRNVNIRIPTIIYGSHVATTLVPILAELVFNPYFEQTLEQKIMTAGIYIPYFIIPLLLVYRYSIGFEMVNVSKKRQ</sequence>
<dbReference type="InterPro" id="IPR051987">
    <property type="entry name" value="Sigma-2_receptor-like"/>
</dbReference>
<keyword evidence="6 7" id="KW-0472">Membrane</keyword>
<evidence type="ECO:0000256" key="1">
    <source>
        <dbReference type="ARBA" id="ARBA00004477"/>
    </source>
</evidence>
<evidence type="ECO:0000256" key="7">
    <source>
        <dbReference type="PIRNR" id="PIRNR031032"/>
    </source>
</evidence>
<feature type="transmembrane region" description="Helical" evidence="7">
    <location>
        <begin position="82"/>
        <end position="103"/>
    </location>
</feature>
<protein>
    <recommendedName>
        <fullName evidence="7">Efficient mitochondria targeting-associated protein 19</fullName>
    </recommendedName>
</protein>
<reference evidence="9 10" key="1">
    <citation type="submission" date="2023-04" db="EMBL/GenBank/DDBJ databases">
        <title>Genome of Basidiobolus ranarum AG-B5.</title>
        <authorList>
            <person name="Stajich J.E."/>
            <person name="Carter-House D."/>
            <person name="Gryganskyi A."/>
        </authorList>
    </citation>
    <scope>NUCLEOTIDE SEQUENCE [LARGE SCALE GENOMIC DNA]</scope>
    <source>
        <strain evidence="9 10">AG-B5</strain>
    </source>
</reference>
<evidence type="ECO:0000313" key="10">
    <source>
        <dbReference type="Proteomes" id="UP001479436"/>
    </source>
</evidence>
<comment type="similarity">
    <text evidence="2">Belongs to the TMEM97/sigma-2 receptor family.</text>
</comment>
<dbReference type="InterPro" id="IPR016964">
    <property type="entry name" value="Sigma2_recept"/>
</dbReference>
<name>A0ABR2W1Q4_9FUNG</name>
<keyword evidence="5 7" id="KW-1133">Transmembrane helix</keyword>
<feature type="domain" description="EXPERA" evidence="8">
    <location>
        <begin position="15"/>
        <end position="166"/>
    </location>
</feature>
<dbReference type="InterPro" id="IPR033118">
    <property type="entry name" value="EXPERA"/>
</dbReference>
<dbReference type="EMBL" id="JASJQH010007176">
    <property type="protein sequence ID" value="KAK9716828.1"/>
    <property type="molecule type" value="Genomic_DNA"/>
</dbReference>
<feature type="transmembrane region" description="Helical" evidence="7">
    <location>
        <begin position="20"/>
        <end position="39"/>
    </location>
</feature>
<dbReference type="Proteomes" id="UP001479436">
    <property type="component" value="Unassembled WGS sequence"/>
</dbReference>
<organism evidence="9 10">
    <name type="scientific">Basidiobolus ranarum</name>
    <dbReference type="NCBI Taxonomy" id="34480"/>
    <lineage>
        <taxon>Eukaryota</taxon>
        <taxon>Fungi</taxon>
        <taxon>Fungi incertae sedis</taxon>
        <taxon>Zoopagomycota</taxon>
        <taxon>Entomophthoromycotina</taxon>
        <taxon>Basidiobolomycetes</taxon>
        <taxon>Basidiobolales</taxon>
        <taxon>Basidiobolaceae</taxon>
        <taxon>Basidiobolus</taxon>
    </lineage>
</organism>
<proteinExistence type="inferred from homology"/>
<evidence type="ECO:0000256" key="6">
    <source>
        <dbReference type="ARBA" id="ARBA00023136"/>
    </source>
</evidence>
<accession>A0ABR2W1Q4</accession>
<dbReference type="PANTHER" id="PTHR31204">
    <property type="entry name" value="SIGMA INTRACELLULAR RECEPTOR 2"/>
    <property type="match status" value="1"/>
</dbReference>
<feature type="transmembrane region" description="Helical" evidence="7">
    <location>
        <begin position="149"/>
        <end position="167"/>
    </location>
</feature>
<keyword evidence="10" id="KW-1185">Reference proteome</keyword>
<evidence type="ECO:0000256" key="3">
    <source>
        <dbReference type="ARBA" id="ARBA00022692"/>
    </source>
</evidence>
<dbReference type="PANTHER" id="PTHR31204:SF1">
    <property type="entry name" value="SIGMA INTRACELLULAR RECEPTOR 2"/>
    <property type="match status" value="1"/>
</dbReference>
<dbReference type="Pfam" id="PF05241">
    <property type="entry name" value="EBP"/>
    <property type="match status" value="1"/>
</dbReference>
<evidence type="ECO:0000256" key="4">
    <source>
        <dbReference type="ARBA" id="ARBA00022824"/>
    </source>
</evidence>
<dbReference type="PROSITE" id="PS51751">
    <property type="entry name" value="EXPERA"/>
    <property type="match status" value="1"/>
</dbReference>
<gene>
    <name evidence="9" type="ORF">K7432_006638</name>
</gene>
<evidence type="ECO:0000313" key="9">
    <source>
        <dbReference type="EMBL" id="KAK9716828.1"/>
    </source>
</evidence>